<feature type="signal peptide" evidence="4">
    <location>
        <begin position="1"/>
        <end position="24"/>
    </location>
</feature>
<evidence type="ECO:0000259" key="5">
    <source>
        <dbReference type="Pfam" id="PF07715"/>
    </source>
</evidence>
<feature type="domain" description="TonB-dependent receptor plug" evidence="5">
    <location>
        <begin position="138"/>
        <end position="227"/>
    </location>
</feature>
<proteinExistence type="predicted"/>
<dbReference type="Gene3D" id="2.60.40.1120">
    <property type="entry name" value="Carboxypeptidase-like, regulatory domain"/>
    <property type="match status" value="1"/>
</dbReference>
<evidence type="ECO:0000313" key="7">
    <source>
        <dbReference type="EMBL" id="SHE33618.1"/>
    </source>
</evidence>
<accession>A0A1M4SN63</accession>
<dbReference type="PANTHER" id="PTHR40980:SF4">
    <property type="entry name" value="TONB-DEPENDENT RECEPTOR-LIKE BETA-BARREL DOMAIN-CONTAINING PROTEIN"/>
    <property type="match status" value="1"/>
</dbReference>
<protein>
    <submittedName>
        <fullName evidence="7">Outer membrane receptor proteins, mostly Fe transport</fullName>
    </submittedName>
</protein>
<evidence type="ECO:0000313" key="8">
    <source>
        <dbReference type="Proteomes" id="UP000184368"/>
    </source>
</evidence>
<keyword evidence="2" id="KW-0472">Membrane</keyword>
<sequence length="805" mass="90126">MKKWSFVKHLMLSMFVLLQLALWAQVPKVSLSGQVKSSDGNAMPYVNLVLKQEKDSAFTSGTISGTDGRFVLSGITPGRYQLQASFSGYQMLTQAIFVGSLTEFLDLGQLTLSPDAKIMQDVVVNSRTTSVPATIDRKVYGLNNLSAQSGGSILQALQGLPGVTVENGRVQLRGSDRVAILADGRQTALTGFDNQESLDNIPASAIERIEIINNPSAKYDANGNAGIINIIFKKSKQEGFNGKAGLSTGLGALWEKRSNFPGIRPQFRGTPKLNPSLSLNYRKGTTNLFAGGDVLYNPTLNKNEFATRTYDNGDVIEQQTKRNRRTTVTTARAGVDHSWKSINQVTISGLFSREKILDDGDEPFFNKGLSQRLRLWQFLEDEVKTTATATSTFQHKFSQPGHVFNAGVNYTFHREDERYFFTNIMPSYTGRDSFKLLSDEHVVDLTADYIKPLRYGRLETGLKYRWRYIPTNMQFQPGLNSPLDVSAGGWANYHEGIPAIYGNYIIDNQKYELEAGLRLEGVQVRYDVDPNNNVFKSDGYNYVQPFPNLRAVYKINDRQKFALFLSRRVDRPNEFDLRVFPKYDDAEIVKIGNPALRPQFTNSIELGYRTTFDNGSLYTSAYHRASQGTITRINVVAPGSNIIYALMQNAGNSSVSGLELIWQHRPSKKLTYNINLNGYRNQIDAFIVLNQYPVEQNFSTATERIFSGNLKANTFVHLNATTDIQVTVVYLAPDLIPQGKIGQRFSLDAGLKKVVQKGRGDFFVNATDLLNTMQIKRELKGNGFTLISTDYYETQVVRAGYSIKF</sequence>
<name>A0A1M4SN63_9BACT</name>
<dbReference type="EMBL" id="FQUO01000001">
    <property type="protein sequence ID" value="SHE33618.1"/>
    <property type="molecule type" value="Genomic_DNA"/>
</dbReference>
<organism evidence="7 8">
    <name type="scientific">Cnuella takakiae</name>
    <dbReference type="NCBI Taxonomy" id="1302690"/>
    <lineage>
        <taxon>Bacteria</taxon>
        <taxon>Pseudomonadati</taxon>
        <taxon>Bacteroidota</taxon>
        <taxon>Chitinophagia</taxon>
        <taxon>Chitinophagales</taxon>
        <taxon>Chitinophagaceae</taxon>
        <taxon>Cnuella</taxon>
    </lineage>
</organism>
<dbReference type="OrthoDB" id="905812at2"/>
<evidence type="ECO:0000256" key="1">
    <source>
        <dbReference type="ARBA" id="ARBA00004442"/>
    </source>
</evidence>
<gene>
    <name evidence="7" type="ORF">SAMN05444008_101180</name>
</gene>
<keyword evidence="7" id="KW-0675">Receptor</keyword>
<dbReference type="Gene3D" id="2.170.130.10">
    <property type="entry name" value="TonB-dependent receptor, plug domain"/>
    <property type="match status" value="1"/>
</dbReference>
<dbReference type="Gene3D" id="2.40.170.20">
    <property type="entry name" value="TonB-dependent receptor, beta-barrel domain"/>
    <property type="match status" value="1"/>
</dbReference>
<dbReference type="SUPFAM" id="SSF49452">
    <property type="entry name" value="Starch-binding domain-like"/>
    <property type="match status" value="1"/>
</dbReference>
<comment type="subcellular location">
    <subcellularLocation>
        <location evidence="1">Cell outer membrane</location>
    </subcellularLocation>
</comment>
<dbReference type="AlphaFoldDB" id="A0A1M4SN63"/>
<keyword evidence="8" id="KW-1185">Reference proteome</keyword>
<feature type="domain" description="Outer membrane protein beta-barrel" evidence="6">
    <location>
        <begin position="395"/>
        <end position="801"/>
    </location>
</feature>
<dbReference type="InterPro" id="IPR013784">
    <property type="entry name" value="Carb-bd-like_fold"/>
</dbReference>
<dbReference type="Proteomes" id="UP000184368">
    <property type="component" value="Unassembled WGS sequence"/>
</dbReference>
<dbReference type="Pfam" id="PF13620">
    <property type="entry name" value="CarboxypepD_reg"/>
    <property type="match status" value="1"/>
</dbReference>
<dbReference type="Pfam" id="PF07715">
    <property type="entry name" value="Plug"/>
    <property type="match status" value="1"/>
</dbReference>
<evidence type="ECO:0000256" key="3">
    <source>
        <dbReference type="ARBA" id="ARBA00023237"/>
    </source>
</evidence>
<dbReference type="InterPro" id="IPR012910">
    <property type="entry name" value="Plug_dom"/>
</dbReference>
<dbReference type="InterPro" id="IPR041700">
    <property type="entry name" value="OMP_b-brl_3"/>
</dbReference>
<dbReference type="Pfam" id="PF14905">
    <property type="entry name" value="OMP_b-brl_3"/>
    <property type="match status" value="1"/>
</dbReference>
<dbReference type="GO" id="GO:0030246">
    <property type="term" value="F:carbohydrate binding"/>
    <property type="evidence" value="ECO:0007669"/>
    <property type="project" value="InterPro"/>
</dbReference>
<keyword evidence="4" id="KW-0732">Signal</keyword>
<dbReference type="GO" id="GO:0009279">
    <property type="term" value="C:cell outer membrane"/>
    <property type="evidence" value="ECO:0007669"/>
    <property type="project" value="UniProtKB-SubCell"/>
</dbReference>
<dbReference type="SUPFAM" id="SSF56935">
    <property type="entry name" value="Porins"/>
    <property type="match status" value="1"/>
</dbReference>
<reference evidence="7 8" key="1">
    <citation type="submission" date="2016-11" db="EMBL/GenBank/DDBJ databases">
        <authorList>
            <person name="Jaros S."/>
            <person name="Januszkiewicz K."/>
            <person name="Wedrychowicz H."/>
        </authorList>
    </citation>
    <scope>NUCLEOTIDE SEQUENCE [LARGE SCALE GENOMIC DNA]</scope>
    <source>
        <strain evidence="7 8">DSM 26897</strain>
    </source>
</reference>
<dbReference type="PANTHER" id="PTHR40980">
    <property type="entry name" value="PLUG DOMAIN-CONTAINING PROTEIN"/>
    <property type="match status" value="1"/>
</dbReference>
<evidence type="ECO:0000256" key="2">
    <source>
        <dbReference type="ARBA" id="ARBA00023136"/>
    </source>
</evidence>
<feature type="chain" id="PRO_5013336270" evidence="4">
    <location>
        <begin position="25"/>
        <end position="805"/>
    </location>
</feature>
<dbReference type="InterPro" id="IPR036942">
    <property type="entry name" value="Beta-barrel_TonB_sf"/>
</dbReference>
<evidence type="ECO:0000259" key="6">
    <source>
        <dbReference type="Pfam" id="PF14905"/>
    </source>
</evidence>
<evidence type="ECO:0000256" key="4">
    <source>
        <dbReference type="SAM" id="SignalP"/>
    </source>
</evidence>
<dbReference type="STRING" id="1302690.BUE76_23780"/>
<keyword evidence="3" id="KW-0998">Cell outer membrane</keyword>
<dbReference type="InterPro" id="IPR037066">
    <property type="entry name" value="Plug_dom_sf"/>
</dbReference>
<dbReference type="RefSeq" id="WP_073039101.1">
    <property type="nucleotide sequence ID" value="NZ_FQUO01000001.1"/>
</dbReference>